<protein>
    <submittedName>
        <fullName evidence="1">Uncharacterized protein</fullName>
    </submittedName>
</protein>
<dbReference type="Proteomes" id="UP000054047">
    <property type="component" value="Unassembled WGS sequence"/>
</dbReference>
<gene>
    <name evidence="1" type="ORF">ANCDUO_03277</name>
</gene>
<organism evidence="1 2">
    <name type="scientific">Ancylostoma duodenale</name>
    <dbReference type="NCBI Taxonomy" id="51022"/>
    <lineage>
        <taxon>Eukaryota</taxon>
        <taxon>Metazoa</taxon>
        <taxon>Ecdysozoa</taxon>
        <taxon>Nematoda</taxon>
        <taxon>Chromadorea</taxon>
        <taxon>Rhabditida</taxon>
        <taxon>Rhabditina</taxon>
        <taxon>Rhabditomorpha</taxon>
        <taxon>Strongyloidea</taxon>
        <taxon>Ancylostomatidae</taxon>
        <taxon>Ancylostomatinae</taxon>
        <taxon>Ancylostoma</taxon>
    </lineage>
</organism>
<accession>A0A0C2GY22</accession>
<name>A0A0C2GY22_9BILA</name>
<dbReference type="EMBL" id="KN727140">
    <property type="protein sequence ID" value="KIH66395.1"/>
    <property type="molecule type" value="Genomic_DNA"/>
</dbReference>
<evidence type="ECO:0000313" key="1">
    <source>
        <dbReference type="EMBL" id="KIH66395.1"/>
    </source>
</evidence>
<reference evidence="1 2" key="1">
    <citation type="submission" date="2013-12" db="EMBL/GenBank/DDBJ databases">
        <title>Draft genome of the parsitic nematode Ancylostoma duodenale.</title>
        <authorList>
            <person name="Mitreva M."/>
        </authorList>
    </citation>
    <scope>NUCLEOTIDE SEQUENCE [LARGE SCALE GENOMIC DNA]</scope>
    <source>
        <strain evidence="1 2">Zhejiang</strain>
    </source>
</reference>
<evidence type="ECO:0000313" key="2">
    <source>
        <dbReference type="Proteomes" id="UP000054047"/>
    </source>
</evidence>
<keyword evidence="2" id="KW-1185">Reference proteome</keyword>
<dbReference type="AlphaFoldDB" id="A0A0C2GY22"/>
<proteinExistence type="predicted"/>
<sequence length="157" mass="18427">MQVRKIRYGVIVLTETRRYPAFCHGKDEIEAFNIYLGKFYWEDHTFYKKGSPEPVINAVDNITEEYDRPVQNLRDSAKKTKGSRAIERLLSYQTPELIRQRGVVRKAHHSQLTSKLAKRCRETIKEDLEERKAEVLAETAETGKSIRNARRDIEMTR</sequence>